<evidence type="ECO:0000256" key="5">
    <source>
        <dbReference type="ARBA" id="ARBA00022842"/>
    </source>
</evidence>
<feature type="transmembrane region" description="Helical" evidence="10">
    <location>
        <begin position="356"/>
        <end position="375"/>
    </location>
</feature>
<comment type="caution">
    <text evidence="12">The sequence shown here is derived from an EMBL/GenBank/DDBJ whole genome shotgun (WGS) entry which is preliminary data.</text>
</comment>
<feature type="domain" description="SLC41A/MgtE integral membrane" evidence="11">
    <location>
        <begin position="148"/>
        <end position="284"/>
    </location>
</feature>
<accession>A0A397THZ5</accession>
<evidence type="ECO:0000256" key="10">
    <source>
        <dbReference type="SAM" id="Phobius"/>
    </source>
</evidence>
<evidence type="ECO:0000256" key="8">
    <source>
        <dbReference type="ARBA" id="ARBA00023136"/>
    </source>
</evidence>
<evidence type="ECO:0000256" key="1">
    <source>
        <dbReference type="ARBA" id="ARBA00004141"/>
    </source>
</evidence>
<feature type="compositionally biased region" description="Low complexity" evidence="9">
    <location>
        <begin position="26"/>
        <end position="35"/>
    </location>
</feature>
<keyword evidence="4 10" id="KW-0812">Transmembrane</keyword>
<reference evidence="12 13" key="1">
    <citation type="submission" date="2018-06" db="EMBL/GenBank/DDBJ databases">
        <title>Comparative genomics reveals the genomic features of Rhizophagus irregularis, R. cerebriforme, R. diaphanum and Gigaspora rosea, and their symbiotic lifestyle signature.</title>
        <authorList>
            <person name="Morin E."/>
            <person name="San Clemente H."/>
            <person name="Chen E.C.H."/>
            <person name="De La Providencia I."/>
            <person name="Hainaut M."/>
            <person name="Kuo A."/>
            <person name="Kohler A."/>
            <person name="Murat C."/>
            <person name="Tang N."/>
            <person name="Roy S."/>
            <person name="Loubradou J."/>
            <person name="Henrissat B."/>
            <person name="Grigoriev I.V."/>
            <person name="Corradi N."/>
            <person name="Roux C."/>
            <person name="Martin F.M."/>
        </authorList>
    </citation>
    <scope>NUCLEOTIDE SEQUENCE [LARGE SCALE GENOMIC DNA]</scope>
    <source>
        <strain evidence="12 13">DAOM 227022</strain>
    </source>
</reference>
<feature type="region of interest" description="Disordered" evidence="9">
    <location>
        <begin position="1"/>
        <end position="48"/>
    </location>
</feature>
<gene>
    <name evidence="12" type="ORF">C1645_871960</name>
</gene>
<dbReference type="PANTHER" id="PTHR16228:SF7">
    <property type="entry name" value="SLC41A_MGTE INTEGRAL MEMBRANE DOMAIN-CONTAINING PROTEIN"/>
    <property type="match status" value="1"/>
</dbReference>
<feature type="transmembrane region" description="Helical" evidence="10">
    <location>
        <begin position="299"/>
        <end position="316"/>
    </location>
</feature>
<keyword evidence="8 10" id="KW-0472">Membrane</keyword>
<keyword evidence="7" id="KW-0406">Ion transport</keyword>
<name>A0A397THZ5_9GLOM</name>
<sequence>MLLSSVELDSDNDLEKSVPDENVNTSGSFSSKTSSDPLNNENGSAQRLLVPSNTVGSTMIERIRVTQRPTKNEYVEVYTNDEDSDSESVRRSELKILDESEGNERSLAFEAVPPLLVSVAGLMLAGWLLDAVQYWPVFTRVTELFVLVPVLLNLKGNLEMNLASRLSTLSNLGELDKPSVRYALVWGNLAVLQVQSLIVGAIAGLFSFLEGVVFHSDHVNTYNESILVIVASMVCAALSSMILGTFMCILIIICRRFQINPDNIACPMASSLGDLLTLIILATCGEILLQYLHTYVSTAMFFVLTASIPLWVRFVWTNPTVRDLLISGWSPLFMAMVIASMAGLVLERYIEQYNGLALLTPVLNGIAGNLGSIYASRISTRLHSGEEENYRYSEIVLFLIHIPIEIIFLIFACWFDVGHVNLSWNFSITYLFVSIICVTFTLILAKRLTLWLWHNDYDPDNYSLPYITAIVDVMGTGLLVLSYWLLSEMGLHVENHIKKPHH</sequence>
<dbReference type="Pfam" id="PF01769">
    <property type="entry name" value="MgtE"/>
    <property type="match status" value="2"/>
</dbReference>
<feature type="transmembrane region" description="Helical" evidence="10">
    <location>
        <begin position="423"/>
        <end position="445"/>
    </location>
</feature>
<dbReference type="Gene3D" id="1.10.357.20">
    <property type="entry name" value="SLC41 divalent cation transporters, integral membrane domain"/>
    <property type="match status" value="2"/>
</dbReference>
<comment type="subcellular location">
    <subcellularLocation>
        <location evidence="1">Membrane</location>
        <topology evidence="1">Multi-pass membrane protein</topology>
    </subcellularLocation>
</comment>
<feature type="transmembrane region" description="Helical" evidence="10">
    <location>
        <begin position="466"/>
        <end position="486"/>
    </location>
</feature>
<proteinExistence type="inferred from homology"/>
<keyword evidence="5" id="KW-0460">Magnesium</keyword>
<dbReference type="FunFam" id="1.10.357.20:FF:000001">
    <property type="entry name" value="Solute carrier family 41 member 2"/>
    <property type="match status" value="1"/>
</dbReference>
<dbReference type="InterPro" id="IPR045349">
    <property type="entry name" value="SLC41A1-3"/>
</dbReference>
<evidence type="ECO:0000259" key="11">
    <source>
        <dbReference type="Pfam" id="PF01769"/>
    </source>
</evidence>
<feature type="domain" description="SLC41A/MgtE integral membrane" evidence="11">
    <location>
        <begin position="360"/>
        <end position="481"/>
    </location>
</feature>
<organism evidence="12 13">
    <name type="scientific">Glomus cerebriforme</name>
    <dbReference type="NCBI Taxonomy" id="658196"/>
    <lineage>
        <taxon>Eukaryota</taxon>
        <taxon>Fungi</taxon>
        <taxon>Fungi incertae sedis</taxon>
        <taxon>Mucoromycota</taxon>
        <taxon>Glomeromycotina</taxon>
        <taxon>Glomeromycetes</taxon>
        <taxon>Glomerales</taxon>
        <taxon>Glomeraceae</taxon>
        <taxon>Glomus</taxon>
    </lineage>
</organism>
<dbReference type="AlphaFoldDB" id="A0A397THZ5"/>
<feature type="compositionally biased region" description="Polar residues" evidence="9">
    <location>
        <begin position="36"/>
        <end position="48"/>
    </location>
</feature>
<dbReference type="GO" id="GO:0005886">
    <property type="term" value="C:plasma membrane"/>
    <property type="evidence" value="ECO:0007669"/>
    <property type="project" value="TreeGrafter"/>
</dbReference>
<keyword evidence="13" id="KW-1185">Reference proteome</keyword>
<dbReference type="InterPro" id="IPR006667">
    <property type="entry name" value="SLC41_membr_dom"/>
</dbReference>
<dbReference type="OrthoDB" id="666972at2759"/>
<dbReference type="PANTHER" id="PTHR16228">
    <property type="entry name" value="DIVALENT CATION TRANSPORTER SOLUTE CARRIER FAMILY 41"/>
    <property type="match status" value="1"/>
</dbReference>
<evidence type="ECO:0000256" key="4">
    <source>
        <dbReference type="ARBA" id="ARBA00022692"/>
    </source>
</evidence>
<evidence type="ECO:0000256" key="2">
    <source>
        <dbReference type="ARBA" id="ARBA00009749"/>
    </source>
</evidence>
<evidence type="ECO:0000313" key="13">
    <source>
        <dbReference type="Proteomes" id="UP000265703"/>
    </source>
</evidence>
<feature type="transmembrane region" description="Helical" evidence="10">
    <location>
        <begin position="226"/>
        <end position="254"/>
    </location>
</feature>
<dbReference type="SUPFAM" id="SSF161093">
    <property type="entry name" value="MgtE membrane domain-like"/>
    <property type="match status" value="2"/>
</dbReference>
<protein>
    <recommendedName>
        <fullName evidence="11">SLC41A/MgtE integral membrane domain-containing protein</fullName>
    </recommendedName>
</protein>
<evidence type="ECO:0000256" key="3">
    <source>
        <dbReference type="ARBA" id="ARBA00022448"/>
    </source>
</evidence>
<evidence type="ECO:0000256" key="9">
    <source>
        <dbReference type="SAM" id="MobiDB-lite"/>
    </source>
</evidence>
<keyword evidence="3" id="KW-0813">Transport</keyword>
<evidence type="ECO:0000313" key="12">
    <source>
        <dbReference type="EMBL" id="RIA96546.1"/>
    </source>
</evidence>
<dbReference type="InterPro" id="IPR036739">
    <property type="entry name" value="SLC41_membr_dom_sf"/>
</dbReference>
<dbReference type="Proteomes" id="UP000265703">
    <property type="component" value="Unassembled WGS sequence"/>
</dbReference>
<feature type="transmembrane region" description="Helical" evidence="10">
    <location>
        <begin position="328"/>
        <end position="350"/>
    </location>
</feature>
<evidence type="ECO:0000256" key="7">
    <source>
        <dbReference type="ARBA" id="ARBA00023065"/>
    </source>
</evidence>
<feature type="transmembrane region" description="Helical" evidence="10">
    <location>
        <begin position="395"/>
        <end position="417"/>
    </location>
</feature>
<comment type="similarity">
    <text evidence="2">Belongs to the SLC41A transporter family.</text>
</comment>
<dbReference type="EMBL" id="QKYT01000043">
    <property type="protein sequence ID" value="RIA96546.1"/>
    <property type="molecule type" value="Genomic_DNA"/>
</dbReference>
<feature type="transmembrane region" description="Helical" evidence="10">
    <location>
        <begin position="107"/>
        <end position="128"/>
    </location>
</feature>
<keyword evidence="6 10" id="KW-1133">Transmembrane helix</keyword>
<feature type="transmembrane region" description="Helical" evidence="10">
    <location>
        <begin position="183"/>
        <end position="206"/>
    </location>
</feature>
<evidence type="ECO:0000256" key="6">
    <source>
        <dbReference type="ARBA" id="ARBA00022989"/>
    </source>
</evidence>
<dbReference type="GO" id="GO:0008324">
    <property type="term" value="F:monoatomic cation transmembrane transporter activity"/>
    <property type="evidence" value="ECO:0007669"/>
    <property type="project" value="InterPro"/>
</dbReference>